<sequence length="347" mass="37535">MKVVFQGAGAIGLAAAALFGRGHEAVVVSRSESSNSDAVRGRSAAYPRRVRSFRKGPVCREPVFGQRPARREPVQGAGTARRVTVVDWAAVSSESWDLVVLTTRPGDLDEGVAASIVALRPGIIAITSQVDGDRSIAASMFPDSEILVFSPALLSERTTRRKVRYWHPPGMPVFMASGRRETVRGLRRRLGGLIVGVPAFVISAPPAVFIPYVAELSAREGSWASLRSHLRRPSRAASEAVHAVTGVRMPMSDRGAGFVLDALERFVPIDVSEYAGRHFGRHEGQTLDMLDGWLSRAAERTSVRAQPPTPAMHRSPTPTSVAGQLPIPMQSSALRELAQALRLRVTR</sequence>
<evidence type="ECO:0000313" key="2">
    <source>
        <dbReference type="EMBL" id="TSI19563.1"/>
    </source>
</evidence>
<proteinExistence type="predicted"/>
<dbReference type="AlphaFoldDB" id="A0A556CQ70"/>
<dbReference type="EMBL" id="VLTK01000001">
    <property type="protein sequence ID" value="TSI19563.1"/>
    <property type="molecule type" value="Genomic_DNA"/>
</dbReference>
<evidence type="ECO:0008006" key="4">
    <source>
        <dbReference type="Google" id="ProtNLM"/>
    </source>
</evidence>
<gene>
    <name evidence="2" type="ORF">FO013_00950</name>
</gene>
<evidence type="ECO:0000313" key="3">
    <source>
        <dbReference type="Proteomes" id="UP000316406"/>
    </source>
</evidence>
<dbReference type="OrthoDB" id="4801041at2"/>
<keyword evidence="3" id="KW-1185">Reference proteome</keyword>
<dbReference type="Gene3D" id="3.40.50.720">
    <property type="entry name" value="NAD(P)-binding Rossmann-like Domain"/>
    <property type="match status" value="1"/>
</dbReference>
<comment type="caution">
    <text evidence="2">The sequence shown here is derived from an EMBL/GenBank/DDBJ whole genome shotgun (WGS) entry which is preliminary data.</text>
</comment>
<organism evidence="2 3">
    <name type="scientific">Brevibacterium aurantiacum</name>
    <dbReference type="NCBI Taxonomy" id="273384"/>
    <lineage>
        <taxon>Bacteria</taxon>
        <taxon>Bacillati</taxon>
        <taxon>Actinomycetota</taxon>
        <taxon>Actinomycetes</taxon>
        <taxon>Micrococcales</taxon>
        <taxon>Brevibacteriaceae</taxon>
        <taxon>Brevibacterium</taxon>
    </lineage>
</organism>
<accession>A0A556CQ70</accession>
<reference evidence="2 3" key="1">
    <citation type="submission" date="2019-07" db="EMBL/GenBank/DDBJ databases">
        <title>Draft genome sequence of Brevibacterium aurantiacum XU54 isolated from Xinjiang China.</title>
        <authorList>
            <person name="Xu X."/>
        </authorList>
    </citation>
    <scope>NUCLEOTIDE SEQUENCE [LARGE SCALE GENOMIC DNA]</scope>
    <source>
        <strain evidence="2 3">XU54</strain>
    </source>
</reference>
<feature type="region of interest" description="Disordered" evidence="1">
    <location>
        <begin position="302"/>
        <end position="321"/>
    </location>
</feature>
<name>A0A556CQ70_BREAU</name>
<evidence type="ECO:0000256" key="1">
    <source>
        <dbReference type="SAM" id="MobiDB-lite"/>
    </source>
</evidence>
<dbReference type="RefSeq" id="WP_143920609.1">
    <property type="nucleotide sequence ID" value="NZ_VLTK01000001.1"/>
</dbReference>
<protein>
    <recommendedName>
        <fullName evidence="4">Ketopantoate reductase N-terminal domain-containing protein</fullName>
    </recommendedName>
</protein>
<dbReference type="Proteomes" id="UP000316406">
    <property type="component" value="Unassembled WGS sequence"/>
</dbReference>